<organism evidence="1 2">
    <name type="scientific">Cryomyces antarcticus</name>
    <dbReference type="NCBI Taxonomy" id="329879"/>
    <lineage>
        <taxon>Eukaryota</taxon>
        <taxon>Fungi</taxon>
        <taxon>Dikarya</taxon>
        <taxon>Ascomycota</taxon>
        <taxon>Pezizomycotina</taxon>
        <taxon>Dothideomycetes</taxon>
        <taxon>Dothideomycetes incertae sedis</taxon>
        <taxon>Cryomyces</taxon>
    </lineage>
</organism>
<keyword evidence="2" id="KW-1185">Reference proteome</keyword>
<dbReference type="Proteomes" id="UP001357485">
    <property type="component" value="Unassembled WGS sequence"/>
</dbReference>
<evidence type="ECO:0000313" key="2">
    <source>
        <dbReference type="Proteomes" id="UP001357485"/>
    </source>
</evidence>
<proteinExistence type="predicted"/>
<sequence>FGYRGHCLVGNRSKRWHHLRFPHGAEALGHPILPTALGGQRATELQHDTANLQ</sequence>
<evidence type="ECO:0000313" key="1">
    <source>
        <dbReference type="EMBL" id="KAK5067125.1"/>
    </source>
</evidence>
<comment type="caution">
    <text evidence="1">The sequence shown here is derived from an EMBL/GenBank/DDBJ whole genome shotgun (WGS) entry which is preliminary data.</text>
</comment>
<gene>
    <name evidence="1" type="ORF">LTR16_009951</name>
</gene>
<feature type="non-terminal residue" evidence="1">
    <location>
        <position position="53"/>
    </location>
</feature>
<name>A0ABR0JN26_9PEZI</name>
<protein>
    <submittedName>
        <fullName evidence="1">Uncharacterized protein</fullName>
    </submittedName>
</protein>
<accession>A0ABR0JN26</accession>
<reference evidence="1 2" key="1">
    <citation type="submission" date="2023-08" db="EMBL/GenBank/DDBJ databases">
        <title>Black Yeasts Isolated from many extreme environments.</title>
        <authorList>
            <person name="Coleine C."/>
            <person name="Stajich J.E."/>
            <person name="Selbmann L."/>
        </authorList>
    </citation>
    <scope>NUCLEOTIDE SEQUENCE [LARGE SCALE GENOMIC DNA]</scope>
    <source>
        <strain evidence="1 2">CCFEE 536</strain>
    </source>
</reference>
<feature type="non-terminal residue" evidence="1">
    <location>
        <position position="1"/>
    </location>
</feature>
<dbReference type="EMBL" id="JAVRRA010027337">
    <property type="protein sequence ID" value="KAK5067125.1"/>
    <property type="molecule type" value="Genomic_DNA"/>
</dbReference>